<evidence type="ECO:0000256" key="1">
    <source>
        <dbReference type="SAM" id="Phobius"/>
    </source>
</evidence>
<dbReference type="AlphaFoldDB" id="M6V671"/>
<protein>
    <recommendedName>
        <fullName evidence="4">Lipoprotein</fullName>
    </recommendedName>
</protein>
<proteinExistence type="predicted"/>
<dbReference type="EMBL" id="AKWD02000057">
    <property type="protein sequence ID" value="EMO52385.1"/>
    <property type="molecule type" value="Genomic_DNA"/>
</dbReference>
<dbReference type="Proteomes" id="UP000012112">
    <property type="component" value="Unassembled WGS sequence"/>
</dbReference>
<evidence type="ECO:0000313" key="3">
    <source>
        <dbReference type="Proteomes" id="UP000012112"/>
    </source>
</evidence>
<dbReference type="OrthoDB" id="346157at2"/>
<name>M6V671_9LEPT</name>
<dbReference type="NCBIfam" id="NF047480">
    <property type="entry name" value="Lepto_Lp29"/>
    <property type="match status" value="1"/>
</dbReference>
<gene>
    <name evidence="2" type="ORF">LEP1GSC172_0272</name>
</gene>
<keyword evidence="1" id="KW-0812">Transmembrane</keyword>
<keyword evidence="1" id="KW-0472">Membrane</keyword>
<reference evidence="2 3" key="1">
    <citation type="submission" date="2013-01" db="EMBL/GenBank/DDBJ databases">
        <authorList>
            <person name="Harkins D.M."/>
            <person name="Durkin A.S."/>
            <person name="Brinkac L.M."/>
            <person name="Haft D.H."/>
            <person name="Selengut J.D."/>
            <person name="Sanka R."/>
            <person name="DePew J."/>
            <person name="Purushe J."/>
            <person name="Matthias M.A."/>
            <person name="Vinetz J.M."/>
            <person name="Sutton G.G."/>
            <person name="Nierman W.C."/>
            <person name="Fouts D.E."/>
        </authorList>
    </citation>
    <scope>NUCLEOTIDE SEQUENCE [LARGE SCALE GENOMIC DNA]</scope>
    <source>
        <strain evidence="2 3">HAI1536</strain>
    </source>
</reference>
<evidence type="ECO:0008006" key="4">
    <source>
        <dbReference type="Google" id="ProtNLM"/>
    </source>
</evidence>
<sequence>MILMLTLEYMKFQLLRNLIIFFVLLSFNNCYSYFAINKNKSLSKDNQVVDSKKVIALVGFNDYEYTVRFLYLGQTENALHELFRPRGGYRRPVKRIVAFSRSNKDLLKLFGIGKDLTTIPFREDYPKQIDYHMLANHKFIEAEFSGKTSQSDMLYELIFTSKYLKIQKDKIDYYIIAINYYPYQTSTALGWISMAFTFFPSFLTFNLVPLVDHQKSYTKFLIYGKNLELLDELELSNSYLVFHSVWKNEEHPCFLYNRDALLGFRPQPTCIWEPNMLEGQKFVQEFLVDSQLKVR</sequence>
<comment type="caution">
    <text evidence="2">The sequence shown here is derived from an EMBL/GenBank/DDBJ whole genome shotgun (WGS) entry which is preliminary data.</text>
</comment>
<organism evidence="2 3">
    <name type="scientific">Leptospira noguchii</name>
    <dbReference type="NCBI Taxonomy" id="28182"/>
    <lineage>
        <taxon>Bacteria</taxon>
        <taxon>Pseudomonadati</taxon>
        <taxon>Spirochaetota</taxon>
        <taxon>Spirochaetia</taxon>
        <taxon>Leptospirales</taxon>
        <taxon>Leptospiraceae</taxon>
        <taxon>Leptospira</taxon>
    </lineage>
</organism>
<feature type="transmembrane region" description="Helical" evidence="1">
    <location>
        <begin position="188"/>
        <end position="211"/>
    </location>
</feature>
<keyword evidence="1" id="KW-1133">Transmembrane helix</keyword>
<accession>M6V671</accession>
<evidence type="ECO:0000313" key="2">
    <source>
        <dbReference type="EMBL" id="EMO52385.1"/>
    </source>
</evidence>